<proteinExistence type="predicted"/>
<evidence type="ECO:0000313" key="1">
    <source>
        <dbReference type="EMBL" id="JAH79967.1"/>
    </source>
</evidence>
<dbReference type="EMBL" id="GBXM01028610">
    <property type="protein sequence ID" value="JAH79967.1"/>
    <property type="molecule type" value="Transcribed_RNA"/>
</dbReference>
<sequence length="32" mass="3424">MGHWPVVTRSLLETGKQSVLLCQGSGRVGHSC</sequence>
<protein>
    <submittedName>
        <fullName evidence="1">Uncharacterized protein</fullName>
    </submittedName>
</protein>
<reference evidence="1" key="1">
    <citation type="submission" date="2014-11" db="EMBL/GenBank/DDBJ databases">
        <authorList>
            <person name="Amaro Gonzalez C."/>
        </authorList>
    </citation>
    <scope>NUCLEOTIDE SEQUENCE</scope>
</reference>
<dbReference type="AlphaFoldDB" id="A0A0E9VPH4"/>
<name>A0A0E9VPH4_ANGAN</name>
<organism evidence="1">
    <name type="scientific">Anguilla anguilla</name>
    <name type="common">European freshwater eel</name>
    <name type="synonym">Muraena anguilla</name>
    <dbReference type="NCBI Taxonomy" id="7936"/>
    <lineage>
        <taxon>Eukaryota</taxon>
        <taxon>Metazoa</taxon>
        <taxon>Chordata</taxon>
        <taxon>Craniata</taxon>
        <taxon>Vertebrata</taxon>
        <taxon>Euteleostomi</taxon>
        <taxon>Actinopterygii</taxon>
        <taxon>Neopterygii</taxon>
        <taxon>Teleostei</taxon>
        <taxon>Anguilliformes</taxon>
        <taxon>Anguillidae</taxon>
        <taxon>Anguilla</taxon>
    </lineage>
</organism>
<reference evidence="1" key="2">
    <citation type="journal article" date="2015" name="Fish Shellfish Immunol.">
        <title>Early steps in the European eel (Anguilla anguilla)-Vibrio vulnificus interaction in the gills: Role of the RtxA13 toxin.</title>
        <authorList>
            <person name="Callol A."/>
            <person name="Pajuelo D."/>
            <person name="Ebbesson L."/>
            <person name="Teles M."/>
            <person name="MacKenzie S."/>
            <person name="Amaro C."/>
        </authorList>
    </citation>
    <scope>NUCLEOTIDE SEQUENCE</scope>
</reference>
<accession>A0A0E9VPH4</accession>